<organism evidence="1 2">
    <name type="scientific">Streptococcus phage 5093</name>
    <dbReference type="NCBI Taxonomy" id="646413"/>
    <lineage>
        <taxon>Viruses</taxon>
        <taxon>Duplodnaviria</taxon>
        <taxon>Heunggongvirae</taxon>
        <taxon>Uroviricota</taxon>
        <taxon>Caudoviricetes</taxon>
        <taxon>Aliceevansviridae</taxon>
        <taxon>Vansinderenvirus</taxon>
        <taxon>Vansinderenvirus 5093</taxon>
    </lineage>
</organism>
<reference evidence="1 2" key="1">
    <citation type="journal article" date="2011" name="Int. Dairy J.">
        <title>A new phage on the Mozzarella block: Bacteriophage 5093 shares a low level of homology with other Streptococcus thermophilus phages.</title>
        <authorList>
            <person name="Mills S."/>
            <person name="Griffin C."/>
            <person name="O'Sullivan O."/>
            <person name="Coffey A."/>
            <person name="McAuliffe O.E."/>
            <person name="Meijer W.C."/>
            <person name="Serrano L.M."/>
            <person name="Ross R.P."/>
        </authorList>
    </citation>
    <scope>NUCLEOTIDE SEQUENCE [LARGE SCALE GENOMIC DNA]</scope>
</reference>
<accession>C5IUL4</accession>
<evidence type="ECO:0000313" key="2">
    <source>
        <dbReference type="Proteomes" id="UP000001482"/>
    </source>
</evidence>
<proteinExistence type="predicted"/>
<keyword evidence="2" id="KW-1185">Reference proteome</keyword>
<evidence type="ECO:0000313" key="1">
    <source>
        <dbReference type="EMBL" id="ACR45934.1"/>
    </source>
</evidence>
<gene>
    <name evidence="1" type="ORF">st5093phage_38</name>
</gene>
<dbReference type="GeneID" id="7944208"/>
<dbReference type="RefSeq" id="YP_002925121.1">
    <property type="nucleotide sequence ID" value="NC_012753.1"/>
</dbReference>
<dbReference type="Proteomes" id="UP000001482">
    <property type="component" value="Segment"/>
</dbReference>
<dbReference type="EMBL" id="FJ965538">
    <property type="protein sequence ID" value="ACR45934.1"/>
    <property type="molecule type" value="Genomic_DNA"/>
</dbReference>
<name>C5IUL4_9CAUD</name>
<protein>
    <submittedName>
        <fullName evidence="1">Uncharacterized protein</fullName>
    </submittedName>
</protein>
<sequence>MKTMDAYKEQFQELQEYAFNVLREYPLDKTAVNVLSALVNSKKKDRIEFFKLNKGEDAMKVYYNLADSGTIEKYLETSAFLDYINE</sequence>
<dbReference type="OrthoDB" id="20504at10239"/>
<dbReference type="KEGG" id="vg:7944208"/>